<evidence type="ECO:0008006" key="5">
    <source>
        <dbReference type="Google" id="ProtNLM"/>
    </source>
</evidence>
<keyword evidence="2" id="KW-1133">Transmembrane helix</keyword>
<evidence type="ECO:0000313" key="4">
    <source>
        <dbReference type="Proteomes" id="UP000324222"/>
    </source>
</evidence>
<comment type="caution">
    <text evidence="3">The sequence shown here is derived from an EMBL/GenBank/DDBJ whole genome shotgun (WGS) entry which is preliminary data.</text>
</comment>
<dbReference type="EMBL" id="VSRR010001658">
    <property type="protein sequence ID" value="MPC26833.1"/>
    <property type="molecule type" value="Genomic_DNA"/>
</dbReference>
<evidence type="ECO:0000313" key="3">
    <source>
        <dbReference type="EMBL" id="MPC26833.1"/>
    </source>
</evidence>
<keyword evidence="2" id="KW-0472">Membrane</keyword>
<name>A0A5B7E0V8_PORTR</name>
<sequence length="299" mass="34460">MIHDDTANSRQQWQWILMVSVAILAGALTLFVCCRTHHSLIRARLSGLQHNVPPLLSIHHWLHESLYTPLSHHRLSIPRKTSLRSCSWPWFVFKDMIWPPFYMIRKSNAWKLLAGFLVVALVARELLAYKRHLQHADPDASECSCRHHKPHSLSRTAYCTFSAHRQDLQHLLQILIEEAATLREEVTDRIRLSKELAKVMNLLETWSVRYSKMLRAKAFIKGFRKGEARGHRLARKEGRAAGYVAGEQKNRLKGYARGWKDGYEKGRKKGFRRGKREGYAQGYKDGCGEGKPKGKAEAC</sequence>
<reference evidence="3 4" key="1">
    <citation type="submission" date="2019-05" db="EMBL/GenBank/DDBJ databases">
        <title>Another draft genome of Portunus trituberculatus and its Hox gene families provides insights of decapod evolution.</title>
        <authorList>
            <person name="Jeong J.-H."/>
            <person name="Song I."/>
            <person name="Kim S."/>
            <person name="Choi T."/>
            <person name="Kim D."/>
            <person name="Ryu S."/>
            <person name="Kim W."/>
        </authorList>
    </citation>
    <scope>NUCLEOTIDE SEQUENCE [LARGE SCALE GENOMIC DNA]</scope>
    <source>
        <tissue evidence="3">Muscle</tissue>
    </source>
</reference>
<feature type="compositionally biased region" description="Basic residues" evidence="1">
    <location>
        <begin position="266"/>
        <end position="275"/>
    </location>
</feature>
<dbReference type="AlphaFoldDB" id="A0A5B7E0V8"/>
<gene>
    <name evidence="3" type="ORF">E2C01_019984</name>
</gene>
<evidence type="ECO:0000256" key="1">
    <source>
        <dbReference type="SAM" id="MobiDB-lite"/>
    </source>
</evidence>
<evidence type="ECO:0000256" key="2">
    <source>
        <dbReference type="SAM" id="Phobius"/>
    </source>
</evidence>
<accession>A0A5B7E0V8</accession>
<dbReference type="Proteomes" id="UP000324222">
    <property type="component" value="Unassembled WGS sequence"/>
</dbReference>
<protein>
    <recommendedName>
        <fullName evidence="5">Essential protein Yae1 N-terminal domain-containing protein</fullName>
    </recommendedName>
</protein>
<keyword evidence="4" id="KW-1185">Reference proteome</keyword>
<proteinExistence type="predicted"/>
<feature type="region of interest" description="Disordered" evidence="1">
    <location>
        <begin position="262"/>
        <end position="299"/>
    </location>
</feature>
<feature type="compositionally biased region" description="Basic and acidic residues" evidence="1">
    <location>
        <begin position="286"/>
        <end position="299"/>
    </location>
</feature>
<keyword evidence="2" id="KW-0812">Transmembrane</keyword>
<organism evidence="3 4">
    <name type="scientific">Portunus trituberculatus</name>
    <name type="common">Swimming crab</name>
    <name type="synonym">Neptunus trituberculatus</name>
    <dbReference type="NCBI Taxonomy" id="210409"/>
    <lineage>
        <taxon>Eukaryota</taxon>
        <taxon>Metazoa</taxon>
        <taxon>Ecdysozoa</taxon>
        <taxon>Arthropoda</taxon>
        <taxon>Crustacea</taxon>
        <taxon>Multicrustacea</taxon>
        <taxon>Malacostraca</taxon>
        <taxon>Eumalacostraca</taxon>
        <taxon>Eucarida</taxon>
        <taxon>Decapoda</taxon>
        <taxon>Pleocyemata</taxon>
        <taxon>Brachyura</taxon>
        <taxon>Eubrachyura</taxon>
        <taxon>Portunoidea</taxon>
        <taxon>Portunidae</taxon>
        <taxon>Portuninae</taxon>
        <taxon>Portunus</taxon>
    </lineage>
</organism>
<feature type="transmembrane region" description="Helical" evidence="2">
    <location>
        <begin position="12"/>
        <end position="34"/>
    </location>
</feature>